<feature type="domain" description="DUF305" evidence="1">
    <location>
        <begin position="65"/>
        <end position="210"/>
    </location>
</feature>
<dbReference type="AlphaFoldDB" id="A0A4Q5L6B9"/>
<name>A0A4Q5L6B9_9BACT</name>
<evidence type="ECO:0000313" key="2">
    <source>
        <dbReference type="EMBL" id="RYU74524.1"/>
    </source>
</evidence>
<organism evidence="2 3">
    <name type="scientific">Hymenobacter persicinus</name>
    <dbReference type="NCBI Taxonomy" id="2025506"/>
    <lineage>
        <taxon>Bacteria</taxon>
        <taxon>Pseudomonadati</taxon>
        <taxon>Bacteroidota</taxon>
        <taxon>Cytophagia</taxon>
        <taxon>Cytophagales</taxon>
        <taxon>Hymenobacteraceae</taxon>
        <taxon>Hymenobacter</taxon>
    </lineage>
</organism>
<accession>A0A4Q5L6B9</accession>
<proteinExistence type="predicted"/>
<dbReference type="Pfam" id="PF03713">
    <property type="entry name" value="DUF305"/>
    <property type="match status" value="1"/>
</dbReference>
<dbReference type="EMBL" id="SEWE01000081">
    <property type="protein sequence ID" value="RYU74524.1"/>
    <property type="molecule type" value="Genomic_DNA"/>
</dbReference>
<dbReference type="Gene3D" id="1.20.1260.10">
    <property type="match status" value="1"/>
</dbReference>
<dbReference type="OrthoDB" id="8603558at2"/>
<evidence type="ECO:0000313" key="3">
    <source>
        <dbReference type="Proteomes" id="UP000294155"/>
    </source>
</evidence>
<reference evidence="2 3" key="1">
    <citation type="submission" date="2019-02" db="EMBL/GenBank/DDBJ databases">
        <title>Bacterial novel species isolated from soil.</title>
        <authorList>
            <person name="Jung H.-Y."/>
        </authorList>
    </citation>
    <scope>NUCLEOTIDE SEQUENCE [LARGE SCALE GENOMIC DNA]</scope>
    <source>
        <strain evidence="2 3">1-3-3-3</strain>
    </source>
</reference>
<dbReference type="PROSITE" id="PS51257">
    <property type="entry name" value="PROKAR_LIPOPROTEIN"/>
    <property type="match status" value="1"/>
</dbReference>
<evidence type="ECO:0000259" key="1">
    <source>
        <dbReference type="Pfam" id="PF03713"/>
    </source>
</evidence>
<comment type="caution">
    <text evidence="2">The sequence shown here is derived from an EMBL/GenBank/DDBJ whole genome shotgun (WGS) entry which is preliminary data.</text>
</comment>
<gene>
    <name evidence="2" type="ORF">EWM57_20420</name>
</gene>
<dbReference type="Proteomes" id="UP000294155">
    <property type="component" value="Unassembled WGS sequence"/>
</dbReference>
<dbReference type="InterPro" id="IPR012347">
    <property type="entry name" value="Ferritin-like"/>
</dbReference>
<dbReference type="PANTHER" id="PTHR36933:SF1">
    <property type="entry name" value="SLL0788 PROTEIN"/>
    <property type="match status" value="1"/>
</dbReference>
<keyword evidence="3" id="KW-1185">Reference proteome</keyword>
<dbReference type="InterPro" id="IPR005183">
    <property type="entry name" value="DUF305_CopM-like"/>
</dbReference>
<sequence length="219" mass="23928">MPYRFFLGFLLAAATLGSCSSEPDTRVPPPLPPSGPLAAGRPGLVEAVQLLLHRQDTVPRTGNRDHDFALLLALHHRAALRMARLELEQGQDSTLRAVAKLLRTNQQQHVQQLRLATARLDNPSPNYNPRNAKDAFVRCTAAALDTLLQPIGALRGNVDQDFAALLLAHHRAVGVLLQAEEALGRDAGMRQLARSIGAAQQPQVRLLRRWQATHPAAAR</sequence>
<dbReference type="RefSeq" id="WP_129923155.1">
    <property type="nucleotide sequence ID" value="NZ_SEWE01000081.1"/>
</dbReference>
<protein>
    <submittedName>
        <fullName evidence="2">DUF305 domain-containing protein</fullName>
    </submittedName>
</protein>
<dbReference type="PANTHER" id="PTHR36933">
    <property type="entry name" value="SLL0788 PROTEIN"/>
    <property type="match status" value="1"/>
</dbReference>